<dbReference type="WBParaSite" id="ES5_v2.g7750.t1">
    <property type="protein sequence ID" value="ES5_v2.g7750.t1"/>
    <property type="gene ID" value="ES5_v2.g7750"/>
</dbReference>
<evidence type="ECO:0000313" key="1">
    <source>
        <dbReference type="Proteomes" id="UP000887579"/>
    </source>
</evidence>
<reference evidence="2" key="1">
    <citation type="submission" date="2022-11" db="UniProtKB">
        <authorList>
            <consortium name="WormBaseParasite"/>
        </authorList>
    </citation>
    <scope>IDENTIFICATION</scope>
</reference>
<evidence type="ECO:0000313" key="2">
    <source>
        <dbReference type="WBParaSite" id="ES5_v2.g7750.t1"/>
    </source>
</evidence>
<name>A0AC34GSP3_9BILA</name>
<protein>
    <submittedName>
        <fullName evidence="2">Peptidase S8/S53 domain-containing protein</fullName>
    </submittedName>
</protein>
<proteinExistence type="predicted"/>
<organism evidence="1 2">
    <name type="scientific">Panagrolaimus sp. ES5</name>
    <dbReference type="NCBI Taxonomy" id="591445"/>
    <lineage>
        <taxon>Eukaryota</taxon>
        <taxon>Metazoa</taxon>
        <taxon>Ecdysozoa</taxon>
        <taxon>Nematoda</taxon>
        <taxon>Chromadorea</taxon>
        <taxon>Rhabditida</taxon>
        <taxon>Tylenchina</taxon>
        <taxon>Panagrolaimomorpha</taxon>
        <taxon>Panagrolaimoidea</taxon>
        <taxon>Panagrolaimidae</taxon>
        <taxon>Panagrolaimus</taxon>
    </lineage>
</organism>
<sequence>MDFVAPGIARVDTPRFMDSNNKVILGTSFSTPNAAGAVACLLSALKKNSIQYSPASLKMALAQTAFLPENGNKCEFGNGIIQIDAAFEYCKNQMIDLKKIVPRKNGAGGITFIKDKGHNVNMKRIVDLRTYIDMIVGKKSFKKWTLKIQVEDQNIICVTKIDKNGSFLLNVDTNKVEIGSLKYSEIEVIDPAIGCICYIPVTVIVPLKPSLNPHECCNQKEIILNYENPCHIFIDPPQKSEKKYEIKITPLETDMMTSLFIQHSFNKKKRVIIVKGSSEIVEVFQNKTYFLKYEIEETFQAKPKNIHEICIYQRKGSPANQKFLLQFNFFEMEESNKELLFN</sequence>
<accession>A0AC34GSP3</accession>
<dbReference type="Proteomes" id="UP000887579">
    <property type="component" value="Unplaced"/>
</dbReference>